<evidence type="ECO:0000313" key="2">
    <source>
        <dbReference type="Proteomes" id="UP000053257"/>
    </source>
</evidence>
<protein>
    <recommendedName>
        <fullName evidence="3">Ig-like domain-containing protein</fullName>
    </recommendedName>
</protein>
<evidence type="ECO:0008006" key="3">
    <source>
        <dbReference type="Google" id="ProtNLM"/>
    </source>
</evidence>
<sequence length="116" mass="12083">QFIVSCPETNAQLPVNPLPKLTIAPGSPAPGDSVSFTFDASQVRKDGSQLYVAWFDGVALQYSDLSADSKATVPADLQGTVYAAVVKDKSSAPTSQGLSTGLVMFEVAVPSYATNL</sequence>
<reference evidence="1 2" key="1">
    <citation type="journal article" date="2014" name="PLoS Genet.">
        <title>Analysis of the Phlebiopsis gigantea genome, transcriptome and secretome provides insight into its pioneer colonization strategies of wood.</title>
        <authorList>
            <person name="Hori C."/>
            <person name="Ishida T."/>
            <person name="Igarashi K."/>
            <person name="Samejima M."/>
            <person name="Suzuki H."/>
            <person name="Master E."/>
            <person name="Ferreira P."/>
            <person name="Ruiz-Duenas F.J."/>
            <person name="Held B."/>
            <person name="Canessa P."/>
            <person name="Larrondo L.F."/>
            <person name="Schmoll M."/>
            <person name="Druzhinina I.S."/>
            <person name="Kubicek C.P."/>
            <person name="Gaskell J.A."/>
            <person name="Kersten P."/>
            <person name="St John F."/>
            <person name="Glasner J."/>
            <person name="Sabat G."/>
            <person name="Splinter BonDurant S."/>
            <person name="Syed K."/>
            <person name="Yadav J."/>
            <person name="Mgbeahuruike A.C."/>
            <person name="Kovalchuk A."/>
            <person name="Asiegbu F.O."/>
            <person name="Lackner G."/>
            <person name="Hoffmeister D."/>
            <person name="Rencoret J."/>
            <person name="Gutierrez A."/>
            <person name="Sun H."/>
            <person name="Lindquist E."/>
            <person name="Barry K."/>
            <person name="Riley R."/>
            <person name="Grigoriev I.V."/>
            <person name="Henrissat B."/>
            <person name="Kues U."/>
            <person name="Berka R.M."/>
            <person name="Martinez A.T."/>
            <person name="Covert S.F."/>
            <person name="Blanchette R.A."/>
            <person name="Cullen D."/>
        </authorList>
    </citation>
    <scope>NUCLEOTIDE SEQUENCE [LARGE SCALE GENOMIC DNA]</scope>
    <source>
        <strain evidence="1 2">11061_1 CR5-6</strain>
    </source>
</reference>
<dbReference type="Proteomes" id="UP000053257">
    <property type="component" value="Unassembled WGS sequence"/>
</dbReference>
<keyword evidence="2" id="KW-1185">Reference proteome</keyword>
<organism evidence="1 2">
    <name type="scientific">Phlebiopsis gigantea (strain 11061_1 CR5-6)</name>
    <name type="common">White-rot fungus</name>
    <name type="synonym">Peniophora gigantea</name>
    <dbReference type="NCBI Taxonomy" id="745531"/>
    <lineage>
        <taxon>Eukaryota</taxon>
        <taxon>Fungi</taxon>
        <taxon>Dikarya</taxon>
        <taxon>Basidiomycota</taxon>
        <taxon>Agaricomycotina</taxon>
        <taxon>Agaricomycetes</taxon>
        <taxon>Polyporales</taxon>
        <taxon>Phanerochaetaceae</taxon>
        <taxon>Phlebiopsis</taxon>
    </lineage>
</organism>
<feature type="non-terminal residue" evidence="1">
    <location>
        <position position="1"/>
    </location>
</feature>
<dbReference type="EMBL" id="KN840491">
    <property type="protein sequence ID" value="KIP07749.1"/>
    <property type="molecule type" value="Genomic_DNA"/>
</dbReference>
<proteinExistence type="predicted"/>
<evidence type="ECO:0000313" key="1">
    <source>
        <dbReference type="EMBL" id="KIP07749.1"/>
    </source>
</evidence>
<dbReference type="AlphaFoldDB" id="A0A0C3NRB8"/>
<name>A0A0C3NRB8_PHLG1</name>
<dbReference type="OrthoDB" id="1001765at2759"/>
<dbReference type="HOGENOM" id="CLU_2102738_0_0_1"/>
<dbReference type="STRING" id="745531.A0A0C3NRB8"/>
<gene>
    <name evidence="1" type="ORF">PHLGIDRAFT_117819</name>
</gene>
<accession>A0A0C3NRB8</accession>